<feature type="transmembrane region" description="Helical" evidence="13">
    <location>
        <begin position="123"/>
        <end position="140"/>
    </location>
</feature>
<feature type="transmembrane region" description="Helical" evidence="13">
    <location>
        <begin position="102"/>
        <end position="118"/>
    </location>
</feature>
<dbReference type="InterPro" id="IPR036890">
    <property type="entry name" value="HATPase_C_sf"/>
</dbReference>
<dbReference type="Gene3D" id="3.30.565.10">
    <property type="entry name" value="Histidine kinase-like ATPase, C-terminal domain"/>
    <property type="match status" value="1"/>
</dbReference>
<dbReference type="InterPro" id="IPR007895">
    <property type="entry name" value="MASE1"/>
</dbReference>
<keyword evidence="10 13" id="KW-0472">Membrane</keyword>
<dbReference type="GO" id="GO:0000156">
    <property type="term" value="F:phosphorelay response regulator activity"/>
    <property type="evidence" value="ECO:0007669"/>
    <property type="project" value="TreeGrafter"/>
</dbReference>
<dbReference type="AlphaFoldDB" id="A0A9X2DAR4"/>
<dbReference type="GO" id="GO:0007234">
    <property type="term" value="P:osmosensory signaling via phosphorelay pathway"/>
    <property type="evidence" value="ECO:0007669"/>
    <property type="project" value="TreeGrafter"/>
</dbReference>
<name>A0A9X2DAR4_9ACTN</name>
<dbReference type="Gene3D" id="3.30.450.20">
    <property type="entry name" value="PAS domain"/>
    <property type="match status" value="1"/>
</dbReference>
<dbReference type="PANTHER" id="PTHR42878">
    <property type="entry name" value="TWO-COMPONENT HISTIDINE KINASE"/>
    <property type="match status" value="1"/>
</dbReference>
<dbReference type="PRINTS" id="PR00344">
    <property type="entry name" value="BCTRLSENSOR"/>
</dbReference>
<reference evidence="15" key="1">
    <citation type="submission" date="2022-05" db="EMBL/GenBank/DDBJ databases">
        <authorList>
            <person name="Tuo L."/>
        </authorList>
    </citation>
    <scope>NUCLEOTIDE SEQUENCE</scope>
    <source>
        <strain evidence="15">BSK12Z-4</strain>
    </source>
</reference>
<dbReference type="Pfam" id="PF02518">
    <property type="entry name" value="HATPase_c"/>
    <property type="match status" value="1"/>
</dbReference>
<keyword evidence="9" id="KW-0902">Two-component regulatory system</keyword>
<evidence type="ECO:0000256" key="13">
    <source>
        <dbReference type="SAM" id="Phobius"/>
    </source>
</evidence>
<dbReference type="Proteomes" id="UP001139485">
    <property type="component" value="Unassembled WGS sequence"/>
</dbReference>
<evidence type="ECO:0000256" key="3">
    <source>
        <dbReference type="ARBA" id="ARBA00012438"/>
    </source>
</evidence>
<dbReference type="InterPro" id="IPR005467">
    <property type="entry name" value="His_kinase_dom"/>
</dbReference>
<dbReference type="InterPro" id="IPR003594">
    <property type="entry name" value="HATPase_dom"/>
</dbReference>
<dbReference type="GO" id="GO:0030295">
    <property type="term" value="F:protein kinase activator activity"/>
    <property type="evidence" value="ECO:0007669"/>
    <property type="project" value="TreeGrafter"/>
</dbReference>
<feature type="transmembrane region" description="Helical" evidence="13">
    <location>
        <begin position="222"/>
        <end position="241"/>
    </location>
</feature>
<feature type="region of interest" description="Disordered" evidence="12">
    <location>
        <begin position="1"/>
        <end position="61"/>
    </location>
</feature>
<evidence type="ECO:0000256" key="8">
    <source>
        <dbReference type="ARBA" id="ARBA00022989"/>
    </source>
</evidence>
<organism evidence="15 16">
    <name type="scientific">Nocardioides bruguierae</name>
    <dbReference type="NCBI Taxonomy" id="2945102"/>
    <lineage>
        <taxon>Bacteria</taxon>
        <taxon>Bacillati</taxon>
        <taxon>Actinomycetota</taxon>
        <taxon>Actinomycetes</taxon>
        <taxon>Propionibacteriales</taxon>
        <taxon>Nocardioidaceae</taxon>
        <taxon>Nocardioides</taxon>
    </lineage>
</organism>
<feature type="transmembrane region" description="Helical" evidence="13">
    <location>
        <begin position="146"/>
        <end position="165"/>
    </location>
</feature>
<dbReference type="SUPFAM" id="SSF55874">
    <property type="entry name" value="ATPase domain of HSP90 chaperone/DNA topoisomerase II/histidine kinase"/>
    <property type="match status" value="1"/>
</dbReference>
<comment type="caution">
    <text evidence="15">The sequence shown here is derived from an EMBL/GenBank/DDBJ whole genome shotgun (WGS) entry which is preliminary data.</text>
</comment>
<keyword evidence="5" id="KW-0808">Transferase</keyword>
<feature type="transmembrane region" description="Helical" evidence="13">
    <location>
        <begin position="338"/>
        <end position="358"/>
    </location>
</feature>
<evidence type="ECO:0000256" key="5">
    <source>
        <dbReference type="ARBA" id="ARBA00022679"/>
    </source>
</evidence>
<feature type="transmembrane region" description="Helical" evidence="13">
    <location>
        <begin position="285"/>
        <end position="318"/>
    </location>
</feature>
<dbReference type="EC" id="2.7.13.3" evidence="3"/>
<dbReference type="SMART" id="SM00387">
    <property type="entry name" value="HATPase_c"/>
    <property type="match status" value="1"/>
</dbReference>
<comment type="catalytic activity">
    <reaction evidence="1">
        <text>ATP + protein L-histidine = ADP + protein N-phospho-L-histidine.</text>
        <dbReference type="EC" id="2.7.13.3"/>
    </reaction>
</comment>
<dbReference type="GO" id="GO:0005886">
    <property type="term" value="C:plasma membrane"/>
    <property type="evidence" value="ECO:0007669"/>
    <property type="project" value="UniProtKB-SubCell"/>
</dbReference>
<feature type="transmembrane region" description="Helical" evidence="13">
    <location>
        <begin position="262"/>
        <end position="279"/>
    </location>
</feature>
<feature type="domain" description="Histidine kinase" evidence="14">
    <location>
        <begin position="515"/>
        <end position="743"/>
    </location>
</feature>
<dbReference type="InterPro" id="IPR004358">
    <property type="entry name" value="Sig_transdc_His_kin-like_C"/>
</dbReference>
<accession>A0A9X2DAR4</accession>
<feature type="compositionally biased region" description="Pro residues" evidence="12">
    <location>
        <begin position="29"/>
        <end position="40"/>
    </location>
</feature>
<evidence type="ECO:0000256" key="4">
    <source>
        <dbReference type="ARBA" id="ARBA00022475"/>
    </source>
</evidence>
<evidence type="ECO:0000313" key="16">
    <source>
        <dbReference type="Proteomes" id="UP001139485"/>
    </source>
</evidence>
<dbReference type="PANTHER" id="PTHR42878:SF15">
    <property type="entry name" value="BACTERIOPHYTOCHROME"/>
    <property type="match status" value="1"/>
</dbReference>
<keyword evidence="7 15" id="KW-0418">Kinase</keyword>
<keyword evidence="8 13" id="KW-1133">Transmembrane helix</keyword>
<evidence type="ECO:0000256" key="6">
    <source>
        <dbReference type="ARBA" id="ARBA00022692"/>
    </source>
</evidence>
<dbReference type="Pfam" id="PF05231">
    <property type="entry name" value="MASE1"/>
    <property type="match status" value="1"/>
</dbReference>
<feature type="transmembrane region" description="Helical" evidence="13">
    <location>
        <begin position="185"/>
        <end position="210"/>
    </location>
</feature>
<keyword evidence="16" id="KW-1185">Reference proteome</keyword>
<evidence type="ECO:0000256" key="7">
    <source>
        <dbReference type="ARBA" id="ARBA00022777"/>
    </source>
</evidence>
<dbReference type="InterPro" id="IPR050351">
    <property type="entry name" value="BphY/WalK/GraS-like"/>
</dbReference>
<feature type="transmembrane region" description="Helical" evidence="13">
    <location>
        <begin position="70"/>
        <end position="90"/>
    </location>
</feature>
<evidence type="ECO:0000256" key="9">
    <source>
        <dbReference type="ARBA" id="ARBA00023012"/>
    </source>
</evidence>
<evidence type="ECO:0000256" key="2">
    <source>
        <dbReference type="ARBA" id="ARBA00004651"/>
    </source>
</evidence>
<evidence type="ECO:0000313" key="15">
    <source>
        <dbReference type="EMBL" id="MCM0621194.1"/>
    </source>
</evidence>
<dbReference type="EMBL" id="JAMOIL010000015">
    <property type="protein sequence ID" value="MCM0621194.1"/>
    <property type="molecule type" value="Genomic_DNA"/>
</dbReference>
<proteinExistence type="predicted"/>
<protein>
    <recommendedName>
        <fullName evidence="11">Sensor-like histidine kinase SenX3</fullName>
        <ecNumber evidence="3">2.7.13.3</ecNumber>
    </recommendedName>
</protein>
<evidence type="ECO:0000256" key="11">
    <source>
        <dbReference type="ARBA" id="ARBA00039401"/>
    </source>
</evidence>
<dbReference type="RefSeq" id="WP_250827669.1">
    <property type="nucleotide sequence ID" value="NZ_JAMOIL010000015.1"/>
</dbReference>
<dbReference type="PROSITE" id="PS50109">
    <property type="entry name" value="HIS_KIN"/>
    <property type="match status" value="1"/>
</dbReference>
<evidence type="ECO:0000256" key="10">
    <source>
        <dbReference type="ARBA" id="ARBA00023136"/>
    </source>
</evidence>
<sequence length="754" mass="79172">MDIADRPGLAGTRSATDRPGDPSRGVPPRGLPPQPGPGAPNPGATHPDGRPGPSSGSALGSPWEGFGPRLRLASVLTGALLFTLLVVAGVSTGRQHAPTDGVWPNAGAAILFLLIVTGRRGRLLAVLAMVVLSVVPVLLLDPDPQLVVRGVVSGVVSGVLGTWLLERWRLTPDTAEGELLARGPFLRTFGALALASGAGALAAGVVAALGPNGVGADDVAVWFGRQLTAAAFVVFPAVLVGDLRRQGRTWRTEFGAVQRRDLATVVGLSLLSVVVWVGALVQDSLAFLIIPIGIWIAARFSPFVASTWMIGFGGLVIVLTSQEFTAFGHIETLQARMLLLQLFLLTLLGSTTATVAVVEERRKLVDLLVERDRERSARLELLDSITDSIAEALVVFDGQGNLVTANATARAWARLTGEGLAPTSAGYRLLRTDGTPLPEEDYPSRRALREGVVPPHDLLIHTDAGGIVVQVQAVRLREGSALGTDLGAGAQALVVLNDVTEVRARAAKLAGFARTVREDLAGPITTAQDWVALARTHLEPATDGEPVDPARSARAVEHVGRALVRMSDLVDELLVRTRVEAGPVKPERVELEGFLGLVRQVADGAVPRARVRVGPVPAVSADREMLAEMLAAVLRSAVDRVPDGTTPEVSVTGSLQGARVVLSIADNGVGLPPAWRERVFTRFGRFPVSDEPADRSGTSLGLALARSIVERHGGTIRCEPVAPAGDEAEGSGARFVLDLPAAGPLDVEPRSAER</sequence>
<gene>
    <name evidence="15" type="ORF">M8330_12930</name>
</gene>
<dbReference type="CDD" id="cd00075">
    <property type="entry name" value="HATPase"/>
    <property type="match status" value="1"/>
</dbReference>
<evidence type="ECO:0000256" key="1">
    <source>
        <dbReference type="ARBA" id="ARBA00000085"/>
    </source>
</evidence>
<evidence type="ECO:0000256" key="12">
    <source>
        <dbReference type="SAM" id="MobiDB-lite"/>
    </source>
</evidence>
<keyword evidence="4" id="KW-1003">Cell membrane</keyword>
<dbReference type="GO" id="GO:0004673">
    <property type="term" value="F:protein histidine kinase activity"/>
    <property type="evidence" value="ECO:0007669"/>
    <property type="project" value="UniProtKB-EC"/>
</dbReference>
<keyword evidence="6 13" id="KW-0812">Transmembrane</keyword>
<comment type="subcellular location">
    <subcellularLocation>
        <location evidence="2">Cell membrane</location>
        <topology evidence="2">Multi-pass membrane protein</topology>
    </subcellularLocation>
</comment>
<feature type="compositionally biased region" description="Low complexity" evidence="12">
    <location>
        <begin position="51"/>
        <end position="61"/>
    </location>
</feature>
<evidence type="ECO:0000259" key="14">
    <source>
        <dbReference type="PROSITE" id="PS50109"/>
    </source>
</evidence>